<evidence type="ECO:0000313" key="8">
    <source>
        <dbReference type="EnsemblMetazoa" id="CJA02036.1"/>
    </source>
</evidence>
<dbReference type="OMA" id="NTSMMER"/>
<keyword evidence="4 5" id="KW-0879">Wnt signaling pathway</keyword>
<evidence type="ECO:0000256" key="3">
    <source>
        <dbReference type="ARBA" id="ARBA00022490"/>
    </source>
</evidence>
<feature type="region of interest" description="Disordered" evidence="6">
    <location>
        <begin position="13"/>
        <end position="45"/>
    </location>
</feature>
<dbReference type="Proteomes" id="UP000005237">
    <property type="component" value="Unassembled WGS sequence"/>
</dbReference>
<feature type="region of interest" description="Disordered" evidence="6">
    <location>
        <begin position="142"/>
        <end position="169"/>
    </location>
</feature>
<evidence type="ECO:0000256" key="5">
    <source>
        <dbReference type="PROSITE-ProRule" id="PRU00069"/>
    </source>
</evidence>
<dbReference type="PANTHER" id="PTHR10878">
    <property type="entry name" value="SEGMENT POLARITY PROTEIN DISHEVELLED"/>
    <property type="match status" value="1"/>
</dbReference>
<accession>A0A8R1DH57</accession>
<reference evidence="9" key="1">
    <citation type="submission" date="2010-08" db="EMBL/GenBank/DDBJ databases">
        <authorList>
            <consortium name="Caenorhabditis japonica Sequencing Consortium"/>
            <person name="Wilson R.K."/>
        </authorList>
    </citation>
    <scope>NUCLEOTIDE SEQUENCE [LARGE SCALE GENOMIC DNA]</scope>
    <source>
        <strain evidence="9">DF5081</strain>
    </source>
</reference>
<evidence type="ECO:0000259" key="7">
    <source>
        <dbReference type="PROSITE" id="PS50841"/>
    </source>
</evidence>
<evidence type="ECO:0000256" key="1">
    <source>
        <dbReference type="ARBA" id="ARBA00004496"/>
    </source>
</evidence>
<dbReference type="InterPro" id="IPR001158">
    <property type="entry name" value="DIX"/>
</dbReference>
<feature type="compositionally biased region" description="Polar residues" evidence="6">
    <location>
        <begin position="31"/>
        <end position="45"/>
    </location>
</feature>
<feature type="domain" description="DIX" evidence="7">
    <location>
        <begin position="56"/>
        <end position="138"/>
    </location>
</feature>
<evidence type="ECO:0000256" key="6">
    <source>
        <dbReference type="SAM" id="MobiDB-lite"/>
    </source>
</evidence>
<evidence type="ECO:0000256" key="4">
    <source>
        <dbReference type="ARBA" id="ARBA00022687"/>
    </source>
</evidence>
<protein>
    <submittedName>
        <fullName evidence="8">DIX domain-containing protein</fullName>
    </submittedName>
</protein>
<keyword evidence="2" id="KW-0217">Developmental protein</keyword>
<dbReference type="InterPro" id="IPR015506">
    <property type="entry name" value="Dsh/Dvl-rel"/>
</dbReference>
<comment type="subcellular location">
    <subcellularLocation>
        <location evidence="1">Cytoplasm</location>
    </subcellularLocation>
</comment>
<dbReference type="FunFam" id="2.40.240.130:FF:000001">
    <property type="entry name" value="Segment polarity protein dishevelled homolog DVL-1"/>
    <property type="match status" value="1"/>
</dbReference>
<dbReference type="GO" id="GO:0060070">
    <property type="term" value="P:canonical Wnt signaling pathway"/>
    <property type="evidence" value="ECO:0007669"/>
    <property type="project" value="TreeGrafter"/>
</dbReference>
<dbReference type="Pfam" id="PF00778">
    <property type="entry name" value="DIX"/>
    <property type="match status" value="1"/>
</dbReference>
<dbReference type="SUPFAM" id="SSF54236">
    <property type="entry name" value="Ubiquitin-like"/>
    <property type="match status" value="1"/>
</dbReference>
<keyword evidence="9" id="KW-1185">Reference proteome</keyword>
<dbReference type="InterPro" id="IPR038207">
    <property type="entry name" value="DIX_dom_sf"/>
</dbReference>
<evidence type="ECO:0000313" key="9">
    <source>
        <dbReference type="Proteomes" id="UP000005237"/>
    </source>
</evidence>
<dbReference type="GO" id="GO:0005109">
    <property type="term" value="F:frizzled binding"/>
    <property type="evidence" value="ECO:0007669"/>
    <property type="project" value="TreeGrafter"/>
</dbReference>
<dbReference type="InterPro" id="IPR029071">
    <property type="entry name" value="Ubiquitin-like_domsf"/>
</dbReference>
<proteinExistence type="predicted"/>
<evidence type="ECO:0000256" key="2">
    <source>
        <dbReference type="ARBA" id="ARBA00022473"/>
    </source>
</evidence>
<reference evidence="8" key="2">
    <citation type="submission" date="2022-06" db="UniProtKB">
        <authorList>
            <consortium name="EnsemblMetazoa"/>
        </authorList>
    </citation>
    <scope>IDENTIFICATION</scope>
    <source>
        <strain evidence="8">DF5081</strain>
    </source>
</reference>
<dbReference type="PANTHER" id="PTHR10878:SF25">
    <property type="entry name" value="SEGMENT POLARITY PROTEIN DISHEVELLED"/>
    <property type="match status" value="1"/>
</dbReference>
<dbReference type="AlphaFoldDB" id="A0A8R1DH57"/>
<name>A0A8R1DH57_CAEJA</name>
<keyword evidence="3" id="KW-0963">Cytoplasm</keyword>
<sequence>MADPPVDELEKLENLRIADDPDSKEDDFDTKSGSSAQYSQASEATTAVKQQPFLQQTMTKVYCHIDDETDPYMLEVHVPPDMITLGDLKRVLMRTNFKYYRKALDPDSGYEVKAEIRDDSQRLAPSPNNLFELFLLTIEGSTHSDGSSGKLRKYPSVPGPAPSNRNGPPMNYQHAAYQFDNSMMSTDSESMISAAVPGYLKNAYNRRFPAQYLELKVQFFDLITKYRTTRQNRVISRVSQRCSL</sequence>
<dbReference type="GO" id="GO:0005829">
    <property type="term" value="C:cytosol"/>
    <property type="evidence" value="ECO:0007669"/>
    <property type="project" value="TreeGrafter"/>
</dbReference>
<dbReference type="Gene3D" id="2.40.240.130">
    <property type="match status" value="1"/>
</dbReference>
<dbReference type="SMART" id="SM00021">
    <property type="entry name" value="DAX"/>
    <property type="match status" value="1"/>
</dbReference>
<organism evidence="8 9">
    <name type="scientific">Caenorhabditis japonica</name>
    <dbReference type="NCBI Taxonomy" id="281687"/>
    <lineage>
        <taxon>Eukaryota</taxon>
        <taxon>Metazoa</taxon>
        <taxon>Ecdysozoa</taxon>
        <taxon>Nematoda</taxon>
        <taxon>Chromadorea</taxon>
        <taxon>Rhabditida</taxon>
        <taxon>Rhabditina</taxon>
        <taxon>Rhabditomorpha</taxon>
        <taxon>Rhabditoidea</taxon>
        <taxon>Rhabditidae</taxon>
        <taxon>Peloderinae</taxon>
        <taxon>Caenorhabditis</taxon>
    </lineage>
</organism>
<dbReference type="PROSITE" id="PS50841">
    <property type="entry name" value="DIX"/>
    <property type="match status" value="1"/>
</dbReference>
<dbReference type="EnsemblMetazoa" id="CJA02036.1">
    <property type="protein sequence ID" value="CJA02036.1"/>
    <property type="gene ID" value="WBGene00121240"/>
</dbReference>